<keyword evidence="1" id="KW-0489">Methyltransferase</keyword>
<organism evidence="6 7">
    <name type="scientific">Geodia barretti</name>
    <name type="common">Barrett's horny sponge</name>
    <dbReference type="NCBI Taxonomy" id="519541"/>
    <lineage>
        <taxon>Eukaryota</taxon>
        <taxon>Metazoa</taxon>
        <taxon>Porifera</taxon>
        <taxon>Demospongiae</taxon>
        <taxon>Heteroscleromorpha</taxon>
        <taxon>Tetractinellida</taxon>
        <taxon>Astrophorina</taxon>
        <taxon>Geodiidae</taxon>
        <taxon>Geodia</taxon>
    </lineage>
</organism>
<dbReference type="Pfam" id="PF02574">
    <property type="entry name" value="S-methyl_trans"/>
    <property type="match status" value="1"/>
</dbReference>
<evidence type="ECO:0000256" key="2">
    <source>
        <dbReference type="ARBA" id="ARBA00022679"/>
    </source>
</evidence>
<comment type="caution">
    <text evidence="4">Lacks conserved residue(s) required for the propagation of feature annotation.</text>
</comment>
<proteinExistence type="predicted"/>
<reference evidence="6" key="1">
    <citation type="submission" date="2023-03" db="EMBL/GenBank/DDBJ databases">
        <authorList>
            <person name="Steffen K."/>
            <person name="Cardenas P."/>
        </authorList>
    </citation>
    <scope>NUCLEOTIDE SEQUENCE</scope>
</reference>
<comment type="caution">
    <text evidence="6">The sequence shown here is derived from an EMBL/GenBank/DDBJ whole genome shotgun (WGS) entry which is preliminary data.</text>
</comment>
<accession>A0AA35SPP3</accession>
<comment type="pathway">
    <text evidence="3">Amino-acid biosynthesis; L-methionine biosynthesis via de novo pathway.</text>
</comment>
<dbReference type="EMBL" id="CASHTH010002708">
    <property type="protein sequence ID" value="CAI8033960.1"/>
    <property type="molecule type" value="Genomic_DNA"/>
</dbReference>
<gene>
    <name evidence="6" type="ORF">GBAR_LOCUS19145</name>
</gene>
<dbReference type="GO" id="GO:0032259">
    <property type="term" value="P:methylation"/>
    <property type="evidence" value="ECO:0007669"/>
    <property type="project" value="UniProtKB-KW"/>
</dbReference>
<dbReference type="SUPFAM" id="SSF82282">
    <property type="entry name" value="Homocysteine S-methyltransferase"/>
    <property type="match status" value="1"/>
</dbReference>
<dbReference type="PROSITE" id="PS50970">
    <property type="entry name" value="HCY"/>
    <property type="match status" value="1"/>
</dbReference>
<evidence type="ECO:0000313" key="7">
    <source>
        <dbReference type="Proteomes" id="UP001174909"/>
    </source>
</evidence>
<dbReference type="InterPro" id="IPR036589">
    <property type="entry name" value="HCY_dom_sf"/>
</dbReference>
<dbReference type="InterPro" id="IPR003726">
    <property type="entry name" value="HCY_dom"/>
</dbReference>
<dbReference type="PANTHER" id="PTHR11103">
    <property type="entry name" value="SLR1189 PROTEIN"/>
    <property type="match status" value="1"/>
</dbReference>
<dbReference type="Proteomes" id="UP001174909">
    <property type="component" value="Unassembled WGS sequence"/>
</dbReference>
<name>A0AA35SPP3_GEOBA</name>
<evidence type="ECO:0000256" key="3">
    <source>
        <dbReference type="ARBA" id="ARBA00034478"/>
    </source>
</evidence>
<keyword evidence="2" id="KW-0808">Transferase</keyword>
<keyword evidence="7" id="KW-1185">Reference proteome</keyword>
<evidence type="ECO:0000313" key="6">
    <source>
        <dbReference type="EMBL" id="CAI8033960.1"/>
    </source>
</evidence>
<dbReference type="AlphaFoldDB" id="A0AA35SPP3"/>
<dbReference type="GO" id="GO:0008168">
    <property type="term" value="F:methyltransferase activity"/>
    <property type="evidence" value="ECO:0007669"/>
    <property type="project" value="UniProtKB-KW"/>
</dbReference>
<dbReference type="Gene3D" id="3.20.20.330">
    <property type="entry name" value="Homocysteine-binding-like domain"/>
    <property type="match status" value="1"/>
</dbReference>
<evidence type="ECO:0000259" key="5">
    <source>
        <dbReference type="PROSITE" id="PS50970"/>
    </source>
</evidence>
<evidence type="ECO:0000256" key="1">
    <source>
        <dbReference type="ARBA" id="ARBA00022603"/>
    </source>
</evidence>
<protein>
    <submittedName>
        <fullName evidence="6">Methionine synthase</fullName>
    </submittedName>
</protein>
<evidence type="ECO:0000256" key="4">
    <source>
        <dbReference type="PROSITE-ProRule" id="PRU00333"/>
    </source>
</evidence>
<feature type="domain" description="Hcy-binding" evidence="5">
    <location>
        <begin position="1"/>
        <end position="219"/>
    </location>
</feature>
<sequence length="219" mass="23084">MGFRTGRRSSTDWLLNIARSQAPEGCFVVGSVGPTGEVLDDPLRDEPLTEDQAYDAFAEQITALAEGGVDAVDIETMIDVNEATIAVRAAKENTDLVVISTMFFDKGPRGFFTMMGTRPAEAVSRLHEAGADIVGANCGNGIDVMLELARELRAATDGYLLIHSNAGHSVADWGRDRVSGDAGVHGGAVQGDGARCGREYHRRVLRDDAGAYKGAGGGG</sequence>
<dbReference type="PANTHER" id="PTHR11103:SF18">
    <property type="entry name" value="SLR1189 PROTEIN"/>
    <property type="match status" value="1"/>
</dbReference>